<evidence type="ECO:0000313" key="2">
    <source>
        <dbReference type="Proteomes" id="UP000053424"/>
    </source>
</evidence>
<keyword evidence="2" id="KW-1185">Reference proteome</keyword>
<dbReference type="Proteomes" id="UP000053424">
    <property type="component" value="Unassembled WGS sequence"/>
</dbReference>
<dbReference type="EMBL" id="KN831795">
    <property type="protein sequence ID" value="KIM37741.1"/>
    <property type="molecule type" value="Genomic_DNA"/>
</dbReference>
<accession>A0A0C3C292</accession>
<dbReference type="HOGENOM" id="CLU_2671331_0_0_1"/>
<gene>
    <name evidence="1" type="ORF">M413DRAFT_448258</name>
</gene>
<dbReference type="AlphaFoldDB" id="A0A0C3C292"/>
<organism evidence="1 2">
    <name type="scientific">Hebeloma cylindrosporum</name>
    <dbReference type="NCBI Taxonomy" id="76867"/>
    <lineage>
        <taxon>Eukaryota</taxon>
        <taxon>Fungi</taxon>
        <taxon>Dikarya</taxon>
        <taxon>Basidiomycota</taxon>
        <taxon>Agaricomycotina</taxon>
        <taxon>Agaricomycetes</taxon>
        <taxon>Agaricomycetidae</taxon>
        <taxon>Agaricales</taxon>
        <taxon>Agaricineae</taxon>
        <taxon>Hymenogastraceae</taxon>
        <taxon>Hebeloma</taxon>
    </lineage>
</organism>
<reference evidence="2" key="2">
    <citation type="submission" date="2015-01" db="EMBL/GenBank/DDBJ databases">
        <title>Evolutionary Origins and Diversification of the Mycorrhizal Mutualists.</title>
        <authorList>
            <consortium name="DOE Joint Genome Institute"/>
            <consortium name="Mycorrhizal Genomics Consortium"/>
            <person name="Kohler A."/>
            <person name="Kuo A."/>
            <person name="Nagy L.G."/>
            <person name="Floudas D."/>
            <person name="Copeland A."/>
            <person name="Barry K.W."/>
            <person name="Cichocki N."/>
            <person name="Veneault-Fourrey C."/>
            <person name="LaButti K."/>
            <person name="Lindquist E.A."/>
            <person name="Lipzen A."/>
            <person name="Lundell T."/>
            <person name="Morin E."/>
            <person name="Murat C."/>
            <person name="Riley R."/>
            <person name="Ohm R."/>
            <person name="Sun H."/>
            <person name="Tunlid A."/>
            <person name="Henrissat B."/>
            <person name="Grigoriev I.V."/>
            <person name="Hibbett D.S."/>
            <person name="Martin F."/>
        </authorList>
    </citation>
    <scope>NUCLEOTIDE SEQUENCE [LARGE SCALE GENOMIC DNA]</scope>
    <source>
        <strain evidence="2">h7</strain>
    </source>
</reference>
<name>A0A0C3C292_HEBCY</name>
<protein>
    <submittedName>
        <fullName evidence="1">Uncharacterized protein</fullName>
    </submittedName>
</protein>
<reference evidence="1 2" key="1">
    <citation type="submission" date="2014-04" db="EMBL/GenBank/DDBJ databases">
        <authorList>
            <consortium name="DOE Joint Genome Institute"/>
            <person name="Kuo A."/>
            <person name="Gay G."/>
            <person name="Dore J."/>
            <person name="Kohler A."/>
            <person name="Nagy L.G."/>
            <person name="Floudas D."/>
            <person name="Copeland A."/>
            <person name="Barry K.W."/>
            <person name="Cichocki N."/>
            <person name="Veneault-Fourrey C."/>
            <person name="LaButti K."/>
            <person name="Lindquist E.A."/>
            <person name="Lipzen A."/>
            <person name="Lundell T."/>
            <person name="Morin E."/>
            <person name="Murat C."/>
            <person name="Sun H."/>
            <person name="Tunlid A."/>
            <person name="Henrissat B."/>
            <person name="Grigoriev I.V."/>
            <person name="Hibbett D.S."/>
            <person name="Martin F."/>
            <person name="Nordberg H.P."/>
            <person name="Cantor M.N."/>
            <person name="Hua S.X."/>
        </authorList>
    </citation>
    <scope>NUCLEOTIDE SEQUENCE [LARGE SCALE GENOMIC DNA]</scope>
    <source>
        <strain evidence="2">h7</strain>
    </source>
</reference>
<sequence>MVRRTEEAFQFLGTRLCLNSISQISPASESIPQARQRAVDSVCMAVDERGKERKDIVSWVSDIDAELLWHEFSSR</sequence>
<proteinExistence type="predicted"/>
<evidence type="ECO:0000313" key="1">
    <source>
        <dbReference type="EMBL" id="KIM37741.1"/>
    </source>
</evidence>